<evidence type="ECO:0000256" key="1">
    <source>
        <dbReference type="SAM" id="Phobius"/>
    </source>
</evidence>
<gene>
    <name evidence="2" type="ORF">TCEB3V08_LOCUS9931</name>
</gene>
<dbReference type="SUPFAM" id="SSF50814">
    <property type="entry name" value="Lipocalins"/>
    <property type="match status" value="1"/>
</dbReference>
<sequence>MVQGLAARRVLSSPNSVSSVTGSAHSRVESLALEATTLLVKASHPRSTARGLVTAASPHDTRGPYLESRWKPCREPRGSWVQCVSPSSISNSGSSLNMAGVVFLTVALAFISLVQGGSFLKCPMTLGRIPYDQEKMSGDWHLISGTPLMGEKLMTKCGKFSLYHEKKDLTVSTSLKYTGLSAEDNQPAVFEAMGQPMYPNKSVTYGVWKKDGSSEWSGIYKQAIVATDYDTFAVFVACRPVFKEDTKTFDRHLIGHIWARENTLKPDVIATLKSILIGYDVDPTHIHDIDRSNCS</sequence>
<keyword evidence="1" id="KW-1133">Transmembrane helix</keyword>
<keyword evidence="1" id="KW-0812">Transmembrane</keyword>
<protein>
    <submittedName>
        <fullName evidence="2">Uncharacterized protein</fullName>
    </submittedName>
</protein>
<evidence type="ECO:0000313" key="2">
    <source>
        <dbReference type="EMBL" id="CAD7409233.1"/>
    </source>
</evidence>
<dbReference type="InterPro" id="IPR012674">
    <property type="entry name" value="Calycin"/>
</dbReference>
<dbReference type="AlphaFoldDB" id="A0A7R9D9X1"/>
<proteinExistence type="predicted"/>
<dbReference type="Gene3D" id="2.40.128.20">
    <property type="match status" value="1"/>
</dbReference>
<reference evidence="2" key="1">
    <citation type="submission" date="2020-11" db="EMBL/GenBank/DDBJ databases">
        <authorList>
            <person name="Tran Van P."/>
        </authorList>
    </citation>
    <scope>NUCLEOTIDE SEQUENCE</scope>
</reference>
<feature type="transmembrane region" description="Helical" evidence="1">
    <location>
        <begin position="96"/>
        <end position="114"/>
    </location>
</feature>
<organism evidence="2">
    <name type="scientific">Timema cristinae</name>
    <name type="common">Walking stick</name>
    <dbReference type="NCBI Taxonomy" id="61476"/>
    <lineage>
        <taxon>Eukaryota</taxon>
        <taxon>Metazoa</taxon>
        <taxon>Ecdysozoa</taxon>
        <taxon>Arthropoda</taxon>
        <taxon>Hexapoda</taxon>
        <taxon>Insecta</taxon>
        <taxon>Pterygota</taxon>
        <taxon>Neoptera</taxon>
        <taxon>Polyneoptera</taxon>
        <taxon>Phasmatodea</taxon>
        <taxon>Timematodea</taxon>
        <taxon>Timematoidea</taxon>
        <taxon>Timematidae</taxon>
        <taxon>Timema</taxon>
    </lineage>
</organism>
<dbReference type="EMBL" id="OC321000">
    <property type="protein sequence ID" value="CAD7409233.1"/>
    <property type="molecule type" value="Genomic_DNA"/>
</dbReference>
<name>A0A7R9D9X1_TIMCR</name>
<keyword evidence="1" id="KW-0472">Membrane</keyword>
<accession>A0A7R9D9X1</accession>